<evidence type="ECO:0000256" key="1">
    <source>
        <dbReference type="ARBA" id="ARBA00002442"/>
    </source>
</evidence>
<keyword evidence="5 12" id="KW-0813">Transport</keyword>
<dbReference type="Proteomes" id="UP000494105">
    <property type="component" value="Unassembled WGS sequence"/>
</dbReference>
<reference evidence="13 14" key="1">
    <citation type="submission" date="2020-04" db="EMBL/GenBank/DDBJ databases">
        <authorList>
            <person name="De Canck E."/>
        </authorList>
    </citation>
    <scope>NUCLEOTIDE SEQUENCE [LARGE SCALE GENOMIC DNA]</scope>
    <source>
        <strain evidence="13 14">LMG 1861</strain>
    </source>
</reference>
<organism evidence="13 14">
    <name type="scientific">Achromobacter piechaudii</name>
    <dbReference type="NCBI Taxonomy" id="72556"/>
    <lineage>
        <taxon>Bacteria</taxon>
        <taxon>Pseudomonadati</taxon>
        <taxon>Pseudomonadota</taxon>
        <taxon>Betaproteobacteria</taxon>
        <taxon>Burkholderiales</taxon>
        <taxon>Alcaligenaceae</taxon>
        <taxon>Achromobacter</taxon>
    </lineage>
</organism>
<keyword evidence="8 12" id="KW-0812">Transmembrane</keyword>
<evidence type="ECO:0000313" key="14">
    <source>
        <dbReference type="Proteomes" id="UP000494105"/>
    </source>
</evidence>
<sequence>MTWDTLFALDGHGPYILGAYGVTAALMALEVWTLWRRARKRAEPRPSDAGPRQR</sequence>
<dbReference type="NCBIfam" id="TIGR03141">
    <property type="entry name" value="cytochro_ccmD"/>
    <property type="match status" value="1"/>
</dbReference>
<dbReference type="InterPro" id="IPR007078">
    <property type="entry name" value="Haem_export_protD_CcmD"/>
</dbReference>
<keyword evidence="6 12" id="KW-1003">Cell membrane</keyword>
<keyword evidence="7 12" id="KW-0997">Cell inner membrane</keyword>
<evidence type="ECO:0000256" key="4">
    <source>
        <dbReference type="ARBA" id="ARBA00016461"/>
    </source>
</evidence>
<dbReference type="EMBL" id="CADILD010000004">
    <property type="protein sequence ID" value="CAB3918639.1"/>
    <property type="molecule type" value="Genomic_DNA"/>
</dbReference>
<feature type="transmembrane region" description="Helical" evidence="12">
    <location>
        <begin position="15"/>
        <end position="35"/>
    </location>
</feature>
<keyword evidence="11 12" id="KW-0472">Membrane</keyword>
<evidence type="ECO:0000256" key="2">
    <source>
        <dbReference type="ARBA" id="ARBA00004377"/>
    </source>
</evidence>
<dbReference type="GO" id="GO:0015886">
    <property type="term" value="P:heme transport"/>
    <property type="evidence" value="ECO:0007669"/>
    <property type="project" value="InterPro"/>
</dbReference>
<evidence type="ECO:0000256" key="3">
    <source>
        <dbReference type="ARBA" id="ARBA00008741"/>
    </source>
</evidence>
<keyword evidence="9 12" id="KW-0201">Cytochrome c-type biogenesis</keyword>
<dbReference type="Pfam" id="PF04995">
    <property type="entry name" value="CcmD"/>
    <property type="match status" value="1"/>
</dbReference>
<name>A0A6S7EMF0_9BURK</name>
<dbReference type="AlphaFoldDB" id="A0A6S7EMF0"/>
<dbReference type="GO" id="GO:0017004">
    <property type="term" value="P:cytochrome complex assembly"/>
    <property type="evidence" value="ECO:0007669"/>
    <property type="project" value="UniProtKB-KW"/>
</dbReference>
<proteinExistence type="inferred from homology"/>
<comment type="similarity">
    <text evidence="3 12">Belongs to the CcmD/CycX/HelD family.</text>
</comment>
<evidence type="ECO:0000313" key="13">
    <source>
        <dbReference type="EMBL" id="CAB3918639.1"/>
    </source>
</evidence>
<keyword evidence="10 12" id="KW-1133">Transmembrane helix</keyword>
<dbReference type="GO" id="GO:0005886">
    <property type="term" value="C:plasma membrane"/>
    <property type="evidence" value="ECO:0007669"/>
    <property type="project" value="UniProtKB-SubCell"/>
</dbReference>
<accession>A0A6S7EMF0</accession>
<evidence type="ECO:0000256" key="8">
    <source>
        <dbReference type="ARBA" id="ARBA00022692"/>
    </source>
</evidence>
<dbReference type="RefSeq" id="WP_175129903.1">
    <property type="nucleotide sequence ID" value="NZ_CADILD010000004.1"/>
</dbReference>
<evidence type="ECO:0000256" key="10">
    <source>
        <dbReference type="ARBA" id="ARBA00022989"/>
    </source>
</evidence>
<comment type="subcellular location">
    <subcellularLocation>
        <location evidence="2 12">Cell inner membrane</location>
        <topology evidence="2 12">Single-pass membrane protein</topology>
    </subcellularLocation>
</comment>
<gene>
    <name evidence="13" type="ORF">LMG1861_05241</name>
</gene>
<evidence type="ECO:0000256" key="12">
    <source>
        <dbReference type="RuleBase" id="RU363101"/>
    </source>
</evidence>
<protein>
    <recommendedName>
        <fullName evidence="4 12">Heme exporter protein D</fullName>
    </recommendedName>
</protein>
<comment type="function">
    <text evidence="1 12">Required for the export of heme to the periplasm for the biogenesis of c-type cytochromes.</text>
</comment>
<evidence type="ECO:0000256" key="7">
    <source>
        <dbReference type="ARBA" id="ARBA00022519"/>
    </source>
</evidence>
<evidence type="ECO:0000256" key="5">
    <source>
        <dbReference type="ARBA" id="ARBA00022448"/>
    </source>
</evidence>
<evidence type="ECO:0000256" key="9">
    <source>
        <dbReference type="ARBA" id="ARBA00022748"/>
    </source>
</evidence>
<evidence type="ECO:0000256" key="11">
    <source>
        <dbReference type="ARBA" id="ARBA00023136"/>
    </source>
</evidence>
<evidence type="ECO:0000256" key="6">
    <source>
        <dbReference type="ARBA" id="ARBA00022475"/>
    </source>
</evidence>